<protein>
    <submittedName>
        <fullName evidence="9">AP2-like ethylene-responsive transcription factor ANT</fullName>
    </submittedName>
</protein>
<comment type="subcellular location">
    <subcellularLocation>
        <location evidence="1">Nucleus</location>
    </subcellularLocation>
</comment>
<gene>
    <name evidence="9" type="ORF">Sradi_0945100</name>
</gene>
<dbReference type="Pfam" id="PF00847">
    <property type="entry name" value="AP2"/>
    <property type="match status" value="2"/>
</dbReference>
<dbReference type="SMART" id="SM00380">
    <property type="entry name" value="AP2"/>
    <property type="match status" value="2"/>
</dbReference>
<keyword evidence="3" id="KW-0805">Transcription regulation</keyword>
<name>A0AAW2V4H7_SESRA</name>
<feature type="domain" description="AP2/ERF" evidence="8">
    <location>
        <begin position="271"/>
        <end position="324"/>
    </location>
</feature>
<evidence type="ECO:0000256" key="6">
    <source>
        <dbReference type="ARBA" id="ARBA00023242"/>
    </source>
</evidence>
<dbReference type="GO" id="GO:0003677">
    <property type="term" value="F:DNA binding"/>
    <property type="evidence" value="ECO:0007669"/>
    <property type="project" value="UniProtKB-KW"/>
</dbReference>
<dbReference type="PANTHER" id="PTHR32467">
    <property type="entry name" value="AP2-LIKE ETHYLENE-RESPONSIVE TRANSCRIPTION FACTOR"/>
    <property type="match status" value="1"/>
</dbReference>
<dbReference type="CDD" id="cd00018">
    <property type="entry name" value="AP2"/>
    <property type="match status" value="2"/>
</dbReference>
<keyword evidence="2" id="KW-0677">Repeat</keyword>
<proteinExistence type="predicted"/>
<keyword evidence="6" id="KW-0539">Nucleus</keyword>
<keyword evidence="4" id="KW-0238">DNA-binding</keyword>
<reference evidence="9" key="1">
    <citation type="submission" date="2020-06" db="EMBL/GenBank/DDBJ databases">
        <authorList>
            <person name="Li T."/>
            <person name="Hu X."/>
            <person name="Zhang T."/>
            <person name="Song X."/>
            <person name="Zhang H."/>
            <person name="Dai N."/>
            <person name="Sheng W."/>
            <person name="Hou X."/>
            <person name="Wei L."/>
        </authorList>
    </citation>
    <scope>NUCLEOTIDE SEQUENCE</scope>
    <source>
        <strain evidence="9">G02</strain>
        <tissue evidence="9">Leaf</tissue>
    </source>
</reference>
<dbReference type="Gene3D" id="3.30.730.10">
    <property type="entry name" value="AP2/ERF domain"/>
    <property type="match status" value="2"/>
</dbReference>
<dbReference type="SUPFAM" id="SSF54171">
    <property type="entry name" value="DNA-binding domain"/>
    <property type="match status" value="2"/>
</dbReference>
<comment type="caution">
    <text evidence="9">The sequence shown here is derived from an EMBL/GenBank/DDBJ whole genome shotgun (WGS) entry which is preliminary data.</text>
</comment>
<dbReference type="GO" id="GO:0003700">
    <property type="term" value="F:DNA-binding transcription factor activity"/>
    <property type="evidence" value="ECO:0007669"/>
    <property type="project" value="InterPro"/>
</dbReference>
<dbReference type="PRINTS" id="PR00367">
    <property type="entry name" value="ETHRSPELEMNT"/>
</dbReference>
<evidence type="ECO:0000256" key="5">
    <source>
        <dbReference type="ARBA" id="ARBA00023163"/>
    </source>
</evidence>
<evidence type="ECO:0000259" key="8">
    <source>
        <dbReference type="PROSITE" id="PS51032"/>
    </source>
</evidence>
<evidence type="ECO:0000313" key="9">
    <source>
        <dbReference type="EMBL" id="KAL0424103.1"/>
    </source>
</evidence>
<sequence length="506" mass="55794">MKPTSNESNCSQNDNWLGFSLSADHHHTQPFSSDVPLSFSSSFNCPGIYYGVDGANAGLDMMPLKSDGSLCLMGAINTSHPQGMATSMPKVEDFHHYDRGGMALSLDSFYYPQNPGNQAGNGQDFLGHHRENSNHQQIVQVQEYPNYSVIGGPEIYQALDGKAKETDHLAEFNLRTADDEIPGLRNWVSRNCPDAGKSEQFDSIGYGDLQSLTLSMSPGSRSSSLNGSQQIPPAMADCMGWENKKRAPGKGDQKQIVHRKSIDTFGQRTSQYRGVTRHRWTGRYEAHLWDNSCKKEGQSRKGRQGGYDMEEKAARAYDLAALNFCSSIFRDIIRKSSGFSRGASIYRGVTRHHQHGRWQARIGRVAGNKDLYLGTFSTQEEAAEAYDVAAIKFRGVNAVTNFDTSRYNVERIMESNALLSGEMARRNKDTDSIHNETASFSRPSNPSGNIDSNVSNECHSNVSEVGMALYQSSNFKAASSSVSVDGMIGTEVMISDQHDVEGQAKL</sequence>
<accession>A0AAW2V4H7</accession>
<evidence type="ECO:0000256" key="7">
    <source>
        <dbReference type="SAM" id="MobiDB-lite"/>
    </source>
</evidence>
<evidence type="ECO:0000256" key="1">
    <source>
        <dbReference type="ARBA" id="ARBA00004123"/>
    </source>
</evidence>
<dbReference type="PROSITE" id="PS51032">
    <property type="entry name" value="AP2_ERF"/>
    <property type="match status" value="2"/>
</dbReference>
<feature type="compositionally biased region" description="Polar residues" evidence="7">
    <location>
        <begin position="435"/>
        <end position="457"/>
    </location>
</feature>
<organism evidence="9">
    <name type="scientific">Sesamum radiatum</name>
    <name type="common">Black benniseed</name>
    <dbReference type="NCBI Taxonomy" id="300843"/>
    <lineage>
        <taxon>Eukaryota</taxon>
        <taxon>Viridiplantae</taxon>
        <taxon>Streptophyta</taxon>
        <taxon>Embryophyta</taxon>
        <taxon>Tracheophyta</taxon>
        <taxon>Spermatophyta</taxon>
        <taxon>Magnoliopsida</taxon>
        <taxon>eudicotyledons</taxon>
        <taxon>Gunneridae</taxon>
        <taxon>Pentapetalae</taxon>
        <taxon>asterids</taxon>
        <taxon>lamiids</taxon>
        <taxon>Lamiales</taxon>
        <taxon>Pedaliaceae</taxon>
        <taxon>Sesamum</taxon>
    </lineage>
</organism>
<evidence type="ECO:0000256" key="2">
    <source>
        <dbReference type="ARBA" id="ARBA00022737"/>
    </source>
</evidence>
<dbReference type="PANTHER" id="PTHR32467:SF157">
    <property type="entry name" value="AP2-LIKE ETHYLENE-RESPONSIVE TRANSCRIPTION FACTOR CRL5"/>
    <property type="match status" value="1"/>
</dbReference>
<reference evidence="9" key="2">
    <citation type="journal article" date="2024" name="Plant">
        <title>Genomic evolution and insights into agronomic trait innovations of Sesamum species.</title>
        <authorList>
            <person name="Miao H."/>
            <person name="Wang L."/>
            <person name="Qu L."/>
            <person name="Liu H."/>
            <person name="Sun Y."/>
            <person name="Le M."/>
            <person name="Wang Q."/>
            <person name="Wei S."/>
            <person name="Zheng Y."/>
            <person name="Lin W."/>
            <person name="Duan Y."/>
            <person name="Cao H."/>
            <person name="Xiong S."/>
            <person name="Wang X."/>
            <person name="Wei L."/>
            <person name="Li C."/>
            <person name="Ma Q."/>
            <person name="Ju M."/>
            <person name="Zhao R."/>
            <person name="Li G."/>
            <person name="Mu C."/>
            <person name="Tian Q."/>
            <person name="Mei H."/>
            <person name="Zhang T."/>
            <person name="Gao T."/>
            <person name="Zhang H."/>
        </authorList>
    </citation>
    <scope>NUCLEOTIDE SEQUENCE</scope>
    <source>
        <strain evidence="9">G02</strain>
    </source>
</reference>
<dbReference type="InterPro" id="IPR016177">
    <property type="entry name" value="DNA-bd_dom_sf"/>
</dbReference>
<dbReference type="AlphaFoldDB" id="A0AAW2V4H7"/>
<keyword evidence="5" id="KW-0804">Transcription</keyword>
<feature type="region of interest" description="Disordered" evidence="7">
    <location>
        <begin position="434"/>
        <end position="457"/>
    </location>
</feature>
<dbReference type="InterPro" id="IPR036955">
    <property type="entry name" value="AP2/ERF_dom_sf"/>
</dbReference>
<dbReference type="EMBL" id="JACGWJ010000004">
    <property type="protein sequence ID" value="KAL0424103.1"/>
    <property type="molecule type" value="Genomic_DNA"/>
</dbReference>
<dbReference type="FunFam" id="3.30.730.10:FF:000002">
    <property type="entry name" value="AP2-like ethylene-responsive transcription factor"/>
    <property type="match status" value="1"/>
</dbReference>
<dbReference type="InterPro" id="IPR001471">
    <property type="entry name" value="AP2/ERF_dom"/>
</dbReference>
<evidence type="ECO:0000256" key="3">
    <source>
        <dbReference type="ARBA" id="ARBA00023015"/>
    </source>
</evidence>
<dbReference type="GO" id="GO:0005634">
    <property type="term" value="C:nucleus"/>
    <property type="evidence" value="ECO:0007669"/>
    <property type="project" value="UniProtKB-SubCell"/>
</dbReference>
<evidence type="ECO:0000256" key="4">
    <source>
        <dbReference type="ARBA" id="ARBA00023125"/>
    </source>
</evidence>
<feature type="domain" description="AP2/ERF" evidence="8">
    <location>
        <begin position="345"/>
        <end position="403"/>
    </location>
</feature>